<dbReference type="EMBL" id="LBIC01000005">
    <property type="protein sequence ID" value="KKW91728.1"/>
    <property type="molecule type" value="Genomic_DNA"/>
</dbReference>
<comment type="caution">
    <text evidence="2">The sequence shown here is derived from an EMBL/GenBank/DDBJ whole genome shotgun (WGS) entry which is preliminary data.</text>
</comment>
<gene>
    <name evidence="2" type="ORF">YP76_11365</name>
</gene>
<reference evidence="2 3" key="1">
    <citation type="submission" date="2015-04" db="EMBL/GenBank/DDBJ databases">
        <title>Genome sequence of aromatic hydrocarbons-degrading Sphingobium chungbukense DJ77.</title>
        <authorList>
            <person name="Kim Y.-C."/>
            <person name="Chae J.-C."/>
        </authorList>
    </citation>
    <scope>NUCLEOTIDE SEQUENCE [LARGE SCALE GENOMIC DNA]</scope>
    <source>
        <strain evidence="2 3">DJ77</strain>
    </source>
</reference>
<organism evidence="2 3">
    <name type="scientific">Sphingobium chungbukense</name>
    <dbReference type="NCBI Taxonomy" id="56193"/>
    <lineage>
        <taxon>Bacteria</taxon>
        <taxon>Pseudomonadati</taxon>
        <taxon>Pseudomonadota</taxon>
        <taxon>Alphaproteobacteria</taxon>
        <taxon>Sphingomonadales</taxon>
        <taxon>Sphingomonadaceae</taxon>
        <taxon>Sphingobium</taxon>
    </lineage>
</organism>
<feature type="region of interest" description="Disordered" evidence="1">
    <location>
        <begin position="54"/>
        <end position="74"/>
    </location>
</feature>
<proteinExistence type="predicted"/>
<keyword evidence="3" id="KW-1185">Reference proteome</keyword>
<name>A0A0M3AP78_9SPHN</name>
<dbReference type="AlphaFoldDB" id="A0A0M3AP78"/>
<evidence type="ECO:0000313" key="2">
    <source>
        <dbReference type="EMBL" id="KKW91728.1"/>
    </source>
</evidence>
<evidence type="ECO:0000313" key="3">
    <source>
        <dbReference type="Proteomes" id="UP000033874"/>
    </source>
</evidence>
<evidence type="ECO:0000256" key="1">
    <source>
        <dbReference type="SAM" id="MobiDB-lite"/>
    </source>
</evidence>
<sequence>MKGRLAKVGSQRIRLVDLQNNSTGESPFTSPIGQDADIEASAIGFFDGTIGGKNRLDKGAGQHGSGLLKTVRRT</sequence>
<dbReference type="Proteomes" id="UP000033874">
    <property type="component" value="Unassembled WGS sequence"/>
</dbReference>
<accession>A0A0M3AP78</accession>
<protein>
    <submittedName>
        <fullName evidence="2">Uncharacterized protein</fullName>
    </submittedName>
</protein>